<evidence type="ECO:0000256" key="2">
    <source>
        <dbReference type="ARBA" id="ARBA00022729"/>
    </source>
</evidence>
<organism evidence="5">
    <name type="scientific">marine metagenome</name>
    <dbReference type="NCBI Taxonomy" id="408172"/>
    <lineage>
        <taxon>unclassified sequences</taxon>
        <taxon>metagenomes</taxon>
        <taxon>ecological metagenomes</taxon>
    </lineage>
</organism>
<comment type="similarity">
    <text evidence="1">Belongs to the peptidase S45 family.</text>
</comment>
<dbReference type="SUPFAM" id="SSF56235">
    <property type="entry name" value="N-terminal nucleophile aminohydrolases (Ntn hydrolases)"/>
    <property type="match status" value="1"/>
</dbReference>
<reference evidence="5" key="1">
    <citation type="submission" date="2018-05" db="EMBL/GenBank/DDBJ databases">
        <authorList>
            <person name="Lanie J.A."/>
            <person name="Ng W.-L."/>
            <person name="Kazmierczak K.M."/>
            <person name="Andrzejewski T.M."/>
            <person name="Davidsen T.M."/>
            <person name="Wayne K.J."/>
            <person name="Tettelin H."/>
            <person name="Glass J.I."/>
            <person name="Rusch D."/>
            <person name="Podicherti R."/>
            <person name="Tsui H.-C.T."/>
            <person name="Winkler M.E."/>
        </authorList>
    </citation>
    <scope>NUCLEOTIDE SEQUENCE</scope>
</reference>
<dbReference type="Gene3D" id="2.30.120.10">
    <property type="match status" value="1"/>
</dbReference>
<name>A0A381QDT0_9ZZZZ</name>
<accession>A0A381QDT0</accession>
<dbReference type="AlphaFoldDB" id="A0A381QDT0"/>
<dbReference type="InterPro" id="IPR043147">
    <property type="entry name" value="Penicillin_amidase_A-knob"/>
</dbReference>
<evidence type="ECO:0000256" key="4">
    <source>
        <dbReference type="ARBA" id="ARBA00023145"/>
    </source>
</evidence>
<dbReference type="Gene3D" id="1.10.439.10">
    <property type="entry name" value="Penicillin Amidohydrolase, domain 1"/>
    <property type="match status" value="1"/>
</dbReference>
<dbReference type="InterPro" id="IPR029055">
    <property type="entry name" value="Ntn_hydrolases_N"/>
</dbReference>
<sequence length="775" mass="85076">MCVPSNFTYLALFRLNVAVLSLYALVLLGACSPESAVLTTNSSPSGTESVDSRLVKGPSSEVQIRWTTYGIPHVQADSWEGLGYGFAHAIASNTICVLAREFVTVRGEQSRYFEATESSINADAFHRALLNPSKIDEYLAYGSDDTRAMNAGYVSGYNNFIKTRAGNMPASCNNAPWITPITERDLAKMAIGVGIRYGLGRVTTEIATAQPGLELVKLNTLDLSVDPQMIGSNALAFGSALTDSGRGILMGNPHYPWQGPSRFHIAHLTLPGEVDVMGAGLITTSGVAIGFTEHVAWSHTVSTALRFTMFRLDLVEGNPMAYRFGSEIRDIDEIKIGVETEDGTVDRTIYMTHLGPVVVGDGNRWNDQYVYVMRDVNYENYRSADQYKDIHKSRNVAELREALATHQGAAFVNTIAADKDGGALYADMSAIPNVSTELIQRCSIETSNSGRMITLNGSDPDCDWRIDPDAAYPGLMPPSEQPSLITDTYVSNSNDSYWLSNPGKRLEGFSPIIGNERTTRSLRTRAGLKFVEEVMDSGKKFSQKAVQNLLFSHRHYGAEVFLDDILAVCSQSEELMQPCTILANWDRRQTIDSVGAHIFNQFWNNARGLRDHYAIPFEVDDPVHTPNGLTISEQATRDYIMVNLQAAVDSLAGASIPLKAKWGDVQFAVRNGQKIGIPGGAGGQGMFSVITSRFNADNGGYSSITHGNSYIQTVTWSEKGSPITKAILTYSQSPDPDSEFYSDMTKLYSQSQWIDLPFTEEEIAAEQIKVEVLRF</sequence>
<evidence type="ECO:0000313" key="5">
    <source>
        <dbReference type="EMBL" id="SUZ76549.1"/>
    </source>
</evidence>
<proteinExistence type="inferred from homology"/>
<keyword evidence="3" id="KW-0378">Hydrolase</keyword>
<dbReference type="PANTHER" id="PTHR34218:SF3">
    <property type="entry name" value="ACYL-HOMOSERINE LACTONE ACYLASE PVDQ"/>
    <property type="match status" value="1"/>
</dbReference>
<dbReference type="InterPro" id="IPR043146">
    <property type="entry name" value="Penicillin_amidase_N_B-knob"/>
</dbReference>
<protein>
    <recommendedName>
        <fullName evidence="6">Acyl-homoserine-lactone acylase</fullName>
    </recommendedName>
</protein>
<dbReference type="InterPro" id="IPR023343">
    <property type="entry name" value="Penicillin_amidase_dom1"/>
</dbReference>
<evidence type="ECO:0000256" key="3">
    <source>
        <dbReference type="ARBA" id="ARBA00022801"/>
    </source>
</evidence>
<dbReference type="InterPro" id="IPR002692">
    <property type="entry name" value="S45"/>
</dbReference>
<dbReference type="Gene3D" id="3.60.20.10">
    <property type="entry name" value="Glutamine Phosphoribosylpyrophosphate, subunit 1, domain 1"/>
    <property type="match status" value="1"/>
</dbReference>
<dbReference type="GO" id="GO:0016811">
    <property type="term" value="F:hydrolase activity, acting on carbon-nitrogen (but not peptide) bonds, in linear amides"/>
    <property type="evidence" value="ECO:0007669"/>
    <property type="project" value="InterPro"/>
</dbReference>
<keyword evidence="2" id="KW-0732">Signal</keyword>
<evidence type="ECO:0000256" key="1">
    <source>
        <dbReference type="ARBA" id="ARBA00006586"/>
    </source>
</evidence>
<keyword evidence="4" id="KW-0865">Zymogen</keyword>
<gene>
    <name evidence="5" type="ORF">METZ01_LOCUS29403</name>
</gene>
<evidence type="ECO:0008006" key="6">
    <source>
        <dbReference type="Google" id="ProtNLM"/>
    </source>
</evidence>
<dbReference type="Gene3D" id="1.10.1400.10">
    <property type="match status" value="1"/>
</dbReference>
<dbReference type="GO" id="GO:0017000">
    <property type="term" value="P:antibiotic biosynthetic process"/>
    <property type="evidence" value="ECO:0007669"/>
    <property type="project" value="InterPro"/>
</dbReference>
<dbReference type="EMBL" id="UINC01001283">
    <property type="protein sequence ID" value="SUZ76549.1"/>
    <property type="molecule type" value="Genomic_DNA"/>
</dbReference>
<dbReference type="PANTHER" id="PTHR34218">
    <property type="entry name" value="PEPTIDASE S45 PENICILLIN AMIDASE"/>
    <property type="match status" value="1"/>
</dbReference>
<dbReference type="Pfam" id="PF01804">
    <property type="entry name" value="Penicil_amidase"/>
    <property type="match status" value="1"/>
</dbReference>